<protein>
    <submittedName>
        <fullName evidence="2">Uncharacterized protein</fullName>
    </submittedName>
</protein>
<accession>A0A9N8HMF2</accession>
<dbReference type="EMBL" id="CAICTM010001110">
    <property type="protein sequence ID" value="CAB9520538.1"/>
    <property type="molecule type" value="Genomic_DNA"/>
</dbReference>
<organism evidence="2 3">
    <name type="scientific">Seminavis robusta</name>
    <dbReference type="NCBI Taxonomy" id="568900"/>
    <lineage>
        <taxon>Eukaryota</taxon>
        <taxon>Sar</taxon>
        <taxon>Stramenopiles</taxon>
        <taxon>Ochrophyta</taxon>
        <taxon>Bacillariophyta</taxon>
        <taxon>Bacillariophyceae</taxon>
        <taxon>Bacillariophycidae</taxon>
        <taxon>Naviculales</taxon>
        <taxon>Naviculaceae</taxon>
        <taxon>Seminavis</taxon>
    </lineage>
</organism>
<keyword evidence="3" id="KW-1185">Reference proteome</keyword>
<dbReference type="AlphaFoldDB" id="A0A9N8HMF2"/>
<feature type="region of interest" description="Disordered" evidence="1">
    <location>
        <begin position="179"/>
        <end position="198"/>
    </location>
</feature>
<reference evidence="2" key="1">
    <citation type="submission" date="2020-06" db="EMBL/GenBank/DDBJ databases">
        <authorList>
            <consortium name="Plant Systems Biology data submission"/>
        </authorList>
    </citation>
    <scope>NUCLEOTIDE SEQUENCE</scope>
    <source>
        <strain evidence="2">D6</strain>
    </source>
</reference>
<evidence type="ECO:0000313" key="3">
    <source>
        <dbReference type="Proteomes" id="UP001153069"/>
    </source>
</evidence>
<dbReference type="Proteomes" id="UP001153069">
    <property type="component" value="Unassembled WGS sequence"/>
</dbReference>
<feature type="compositionally biased region" description="Low complexity" evidence="1">
    <location>
        <begin position="181"/>
        <end position="198"/>
    </location>
</feature>
<gene>
    <name evidence="2" type="ORF">SEMRO_1112_G242510.1</name>
</gene>
<name>A0A9N8HMF2_9STRA</name>
<dbReference type="OrthoDB" id="48686at2759"/>
<evidence type="ECO:0000256" key="1">
    <source>
        <dbReference type="SAM" id="MobiDB-lite"/>
    </source>
</evidence>
<feature type="region of interest" description="Disordered" evidence="1">
    <location>
        <begin position="1"/>
        <end position="25"/>
    </location>
</feature>
<evidence type="ECO:0000313" key="2">
    <source>
        <dbReference type="EMBL" id="CAB9520538.1"/>
    </source>
</evidence>
<sequence length="198" mass="21968">MSSSSKVSTRRGPSATEQDDGSNELGATVANYMKDHLRRGSPVYNTILQATQWQRDNYLMGQQYADKRQREREIRPNRVFLPRIGYGVRVDPNGMGLVQLSNLGASFIPSPTVKQALMPIVLQQPTTSLYQPALRGMVSLIDSQQANADMLVRQSVLDILEQERLKKLVMQSTKGYIADNSTGSSSSSSTVTEQESVR</sequence>
<proteinExistence type="predicted"/>
<comment type="caution">
    <text evidence="2">The sequence shown here is derived from an EMBL/GenBank/DDBJ whole genome shotgun (WGS) entry which is preliminary data.</text>
</comment>